<evidence type="ECO:0000259" key="1">
    <source>
        <dbReference type="Pfam" id="PF24088"/>
    </source>
</evidence>
<reference evidence="3 4" key="1">
    <citation type="submission" date="2020-01" db="EMBL/GenBank/DDBJ databases">
        <title>Genetics and antimicrobial susceptibilities of Nocardia species isolated from the soil; a comparison with species isolated from humans.</title>
        <authorList>
            <person name="Carrasco G."/>
            <person name="Monzon S."/>
            <person name="Sansegundo M."/>
            <person name="Garcia E."/>
            <person name="Garrido N."/>
            <person name="Medina M.J."/>
            <person name="Villalon P."/>
            <person name="Ramirez-Arocha A.C."/>
            <person name="Jimenez P."/>
            <person name="Cuesta I."/>
            <person name="Valdezate S."/>
        </authorList>
    </citation>
    <scope>NUCLEOTIDE SEQUENCE [LARGE SCALE GENOMIC DNA]</scope>
    <source>
        <strain evidence="3 4">CNM20110626</strain>
    </source>
</reference>
<dbReference type="EMBL" id="JAAGVB010000037">
    <property type="protein sequence ID" value="NEW35034.1"/>
    <property type="molecule type" value="Genomic_DNA"/>
</dbReference>
<dbReference type="Pfam" id="PF24092">
    <property type="entry name" value="DUF7373_C"/>
    <property type="match status" value="1"/>
</dbReference>
<protein>
    <submittedName>
        <fullName evidence="3">Uncharacterized protein</fullName>
    </submittedName>
</protein>
<dbReference type="InterPro" id="IPR055797">
    <property type="entry name" value="DUF7373"/>
</dbReference>
<accession>A0A6P1CUF2</accession>
<evidence type="ECO:0000313" key="4">
    <source>
        <dbReference type="Proteomes" id="UP000471166"/>
    </source>
</evidence>
<name>A0A6P1CUF2_9NOCA</name>
<organism evidence="3 4">
    <name type="scientific">Nocardia cyriacigeorgica</name>
    <dbReference type="NCBI Taxonomy" id="135487"/>
    <lineage>
        <taxon>Bacteria</taxon>
        <taxon>Bacillati</taxon>
        <taxon>Actinomycetota</taxon>
        <taxon>Actinomycetes</taxon>
        <taxon>Mycobacteriales</taxon>
        <taxon>Nocardiaceae</taxon>
        <taxon>Nocardia</taxon>
    </lineage>
</organism>
<dbReference type="RefSeq" id="WP_163846122.1">
    <property type="nucleotide sequence ID" value="NZ_AP026979.1"/>
</dbReference>
<dbReference type="Proteomes" id="UP000471166">
    <property type="component" value="Unassembled WGS sequence"/>
</dbReference>
<feature type="domain" description="DUF7373" evidence="1">
    <location>
        <begin position="71"/>
        <end position="271"/>
    </location>
</feature>
<dbReference type="PROSITE" id="PS51257">
    <property type="entry name" value="PROKAR_LIPOPROTEIN"/>
    <property type="match status" value="1"/>
</dbReference>
<dbReference type="AlphaFoldDB" id="A0A6P1CUF2"/>
<evidence type="ECO:0000313" key="3">
    <source>
        <dbReference type="EMBL" id="NEW35034.1"/>
    </source>
</evidence>
<dbReference type="InterPro" id="IPR056463">
    <property type="entry name" value="DUF7373_C"/>
</dbReference>
<proteinExistence type="predicted"/>
<sequence length="421" mass="45982">MINRRSRFDTVFRTFTGVAAIGLLAASISGCGDTLVGSPIPGEIDVRKLDTGKYPTEPVDAHDDPIDAPMYDMKKVAGMRLADNVATADEIDPSMKYTLESNVSFHLIDDELDYFGKDLSKIAKDYGFLYAITSGGSSKPLYISRSATRWPTKNEPGANTLNSLVLQFPDNEAAKRAAQQFHDRDLAHYKDKNEPVTLAKHPGAHSHWDPGSPFMRSTLAHNSYVIVFEVSTPTNDVTALKALVEKAYDTQLPLLDQLPPITDLQILSLPWDPDRLVVRAMDPLNNGTPGLVDSSLNVGLRGILHFSPDRGTARASYTAMEAVRFGSSGDSIVVRTASDESAKRAVTESLFPVATTRTAEAPPNLPDATCAETSEKFGWANFDRFVCIVAYHNHVGIVMSDQLVDVHQRAAAQYSILANAR</sequence>
<evidence type="ECO:0000259" key="2">
    <source>
        <dbReference type="Pfam" id="PF24092"/>
    </source>
</evidence>
<gene>
    <name evidence="3" type="ORF">GV791_21075</name>
</gene>
<dbReference type="Pfam" id="PF24088">
    <property type="entry name" value="DUF7373"/>
    <property type="match status" value="1"/>
</dbReference>
<comment type="caution">
    <text evidence="3">The sequence shown here is derived from an EMBL/GenBank/DDBJ whole genome shotgun (WGS) entry which is preliminary data.</text>
</comment>
<feature type="domain" description="DUF7373" evidence="2">
    <location>
        <begin position="299"/>
        <end position="420"/>
    </location>
</feature>